<keyword evidence="5 11" id="KW-0067">ATP-binding</keyword>
<comment type="function">
    <text evidence="9">Part of the ABC transporter complex hrt involved in hemin import. Responsible for energy coupling to the transport system.</text>
</comment>
<sequence length="244" mass="28159">MILKFENVAKKFNNSNNNFELRNISFELKEKEVLGIIGKNGAGKSTILKMANSLVKKDSGKIFYGDKSLDEMSSHQIREMNKDVVYIFQDANLLDNKTVYYHLKLVYKLSNQKVDDQKIDEILRFMQIEELKYSYCIYLSGGQKQKVAIAMAILQKPKVLLCDEISASLDTNSEREIFTLLNKIIVNSDISILLISHNLNILKNFCDRILFLEDGKINTSIIPKKNDETFTDNYFENIKEYLNA</sequence>
<gene>
    <name evidence="11" type="ORF">ABGF40_01210</name>
</gene>
<evidence type="ECO:0000259" key="10">
    <source>
        <dbReference type="PROSITE" id="PS50893"/>
    </source>
</evidence>
<dbReference type="SMART" id="SM00382">
    <property type="entry name" value="AAA"/>
    <property type="match status" value="1"/>
</dbReference>
<evidence type="ECO:0000256" key="4">
    <source>
        <dbReference type="ARBA" id="ARBA00022741"/>
    </source>
</evidence>
<dbReference type="GO" id="GO:0005524">
    <property type="term" value="F:ATP binding"/>
    <property type="evidence" value="ECO:0007669"/>
    <property type="project" value="UniProtKB-KW"/>
</dbReference>
<comment type="subcellular location">
    <subcellularLocation>
        <location evidence="1">Cell membrane</location>
    </subcellularLocation>
</comment>
<dbReference type="InterPro" id="IPR003439">
    <property type="entry name" value="ABC_transporter-like_ATP-bd"/>
</dbReference>
<evidence type="ECO:0000313" key="11">
    <source>
        <dbReference type="EMBL" id="MFM1524289.1"/>
    </source>
</evidence>
<evidence type="ECO:0000256" key="3">
    <source>
        <dbReference type="ARBA" id="ARBA00022475"/>
    </source>
</evidence>
<comment type="caution">
    <text evidence="11">The sequence shown here is derived from an EMBL/GenBank/DDBJ whole genome shotgun (WGS) entry which is preliminary data.</text>
</comment>
<evidence type="ECO:0000256" key="2">
    <source>
        <dbReference type="ARBA" id="ARBA00011131"/>
    </source>
</evidence>
<dbReference type="InterPro" id="IPR003593">
    <property type="entry name" value="AAA+_ATPase"/>
</dbReference>
<keyword evidence="4" id="KW-0547">Nucleotide-binding</keyword>
<dbReference type="PROSITE" id="PS50893">
    <property type="entry name" value="ABC_TRANSPORTER_2"/>
    <property type="match status" value="1"/>
</dbReference>
<reference evidence="11 12" key="1">
    <citation type="journal article" date="2024" name="Front. Microbiol.">
        <title>Pangenomic and biochemical analyses of Helcococcus ovis reveal widespread tetracycline resistance and a novel bacterial species, Helcococcus bovis.</title>
        <authorList>
            <person name="Cunha F."/>
            <person name="Zhai Y."/>
            <person name="Casaro S."/>
            <person name="Jones K.L."/>
            <person name="Hernandez M."/>
            <person name="Bisinotto R.S."/>
            <person name="Kariyawasam S."/>
            <person name="Brown M.B."/>
            <person name="Phillips A."/>
            <person name="Jeong K.C."/>
            <person name="Galvao K.N."/>
        </authorList>
    </citation>
    <scope>NUCLEOTIDE SEQUENCE [LARGE SCALE GENOMIC DNA]</scope>
    <source>
        <strain evidence="11 12">KG197</strain>
    </source>
</reference>
<evidence type="ECO:0000256" key="7">
    <source>
        <dbReference type="ARBA" id="ARBA00024359"/>
    </source>
</evidence>
<keyword evidence="12" id="KW-1185">Reference proteome</keyword>
<protein>
    <recommendedName>
        <fullName evidence="8">Putative hemin import ATP-binding protein HrtA</fullName>
    </recommendedName>
</protein>
<dbReference type="EMBL" id="JBFNFH010000002">
    <property type="protein sequence ID" value="MFM1524289.1"/>
    <property type="molecule type" value="Genomic_DNA"/>
</dbReference>
<dbReference type="PROSITE" id="PS00211">
    <property type="entry name" value="ABC_TRANSPORTER_1"/>
    <property type="match status" value="1"/>
</dbReference>
<proteinExistence type="inferred from homology"/>
<dbReference type="InterPro" id="IPR027417">
    <property type="entry name" value="P-loop_NTPase"/>
</dbReference>
<evidence type="ECO:0000256" key="9">
    <source>
        <dbReference type="ARBA" id="ARBA00024721"/>
    </source>
</evidence>
<organism evidence="11 12">
    <name type="scientific">Helcococcus bovis</name>
    <dbReference type="NCBI Taxonomy" id="3153252"/>
    <lineage>
        <taxon>Bacteria</taxon>
        <taxon>Bacillati</taxon>
        <taxon>Bacillota</taxon>
        <taxon>Tissierellia</taxon>
        <taxon>Tissierellales</taxon>
        <taxon>Peptoniphilaceae</taxon>
        <taxon>Helcococcus</taxon>
    </lineage>
</organism>
<evidence type="ECO:0000256" key="1">
    <source>
        <dbReference type="ARBA" id="ARBA00004236"/>
    </source>
</evidence>
<evidence type="ECO:0000256" key="8">
    <source>
        <dbReference type="ARBA" id="ARBA00024432"/>
    </source>
</evidence>
<accession>A0ABW9F4B0</accession>
<evidence type="ECO:0000313" key="12">
    <source>
        <dbReference type="Proteomes" id="UP001629536"/>
    </source>
</evidence>
<dbReference type="InterPro" id="IPR015854">
    <property type="entry name" value="ABC_transpr_LolD-like"/>
</dbReference>
<evidence type="ECO:0000256" key="5">
    <source>
        <dbReference type="ARBA" id="ARBA00022840"/>
    </source>
</evidence>
<dbReference type="Proteomes" id="UP001629536">
    <property type="component" value="Unassembled WGS sequence"/>
</dbReference>
<comment type="subunit">
    <text evidence="2">The complex is composed of two ATP-binding proteins (HrtA), two transmembrane proteins (HrtB) and a solute-binding protein.</text>
</comment>
<dbReference type="RefSeq" id="WP_408126175.1">
    <property type="nucleotide sequence ID" value="NZ_JBFNFH010000002.1"/>
</dbReference>
<dbReference type="Pfam" id="PF00005">
    <property type="entry name" value="ABC_tran"/>
    <property type="match status" value="1"/>
</dbReference>
<dbReference type="SUPFAM" id="SSF52540">
    <property type="entry name" value="P-loop containing nucleoside triphosphate hydrolases"/>
    <property type="match status" value="1"/>
</dbReference>
<evidence type="ECO:0000256" key="6">
    <source>
        <dbReference type="ARBA" id="ARBA00023136"/>
    </source>
</evidence>
<name>A0ABW9F4B0_9FIRM</name>
<keyword evidence="6" id="KW-0472">Membrane</keyword>
<comment type="similarity">
    <text evidence="7">Belongs to the ABC transporter superfamily. HrtA family.</text>
</comment>
<dbReference type="InterPro" id="IPR017871">
    <property type="entry name" value="ABC_transporter-like_CS"/>
</dbReference>
<dbReference type="PANTHER" id="PTHR24220">
    <property type="entry name" value="IMPORT ATP-BINDING PROTEIN"/>
    <property type="match status" value="1"/>
</dbReference>
<dbReference type="PANTHER" id="PTHR24220:SF666">
    <property type="entry name" value="HEMIN IMPORT ATP-BINDING PROTEIN HRTA-RELATED"/>
    <property type="match status" value="1"/>
</dbReference>
<feature type="domain" description="ABC transporter" evidence="10">
    <location>
        <begin position="3"/>
        <end position="239"/>
    </location>
</feature>
<keyword evidence="3" id="KW-1003">Cell membrane</keyword>
<dbReference type="Gene3D" id="3.40.50.300">
    <property type="entry name" value="P-loop containing nucleotide triphosphate hydrolases"/>
    <property type="match status" value="1"/>
</dbReference>